<reference evidence="2" key="1">
    <citation type="submission" date="2023-06" db="EMBL/GenBank/DDBJ databases">
        <authorList>
            <consortium name="Lawrence Berkeley National Laboratory"/>
            <person name="Ahrendt S."/>
            <person name="Sahu N."/>
            <person name="Indic B."/>
            <person name="Wong-Bajracharya J."/>
            <person name="Merenyi Z."/>
            <person name="Ke H.-M."/>
            <person name="Monk M."/>
            <person name="Kocsube S."/>
            <person name="Drula E."/>
            <person name="Lipzen A."/>
            <person name="Balint B."/>
            <person name="Henrissat B."/>
            <person name="Andreopoulos B."/>
            <person name="Martin F.M."/>
            <person name="Harder C.B."/>
            <person name="Rigling D."/>
            <person name="Ford K.L."/>
            <person name="Foster G.D."/>
            <person name="Pangilinan J."/>
            <person name="Papanicolaou A."/>
            <person name="Barry K."/>
            <person name="LaButti K."/>
            <person name="Viragh M."/>
            <person name="Koriabine M."/>
            <person name="Yan M."/>
            <person name="Riley R."/>
            <person name="Champramary S."/>
            <person name="Plett K.L."/>
            <person name="Tsai I.J."/>
            <person name="Slot J."/>
            <person name="Sipos G."/>
            <person name="Plett J."/>
            <person name="Nagy L.G."/>
            <person name="Grigoriev I.V."/>
        </authorList>
    </citation>
    <scope>NUCLEOTIDE SEQUENCE</scope>
    <source>
        <strain evidence="2">ICMP 16352</strain>
    </source>
</reference>
<evidence type="ECO:0000313" key="2">
    <source>
        <dbReference type="EMBL" id="KAK0490670.1"/>
    </source>
</evidence>
<keyword evidence="3" id="KW-1185">Reference proteome</keyword>
<proteinExistence type="predicted"/>
<gene>
    <name evidence="2" type="ORF">IW261DRAFT_29483</name>
</gene>
<feature type="compositionally biased region" description="Gly residues" evidence="1">
    <location>
        <begin position="141"/>
        <end position="156"/>
    </location>
</feature>
<sequence length="216" mass="22937">MEMIQVAAPGLASFLEEPGLCETSRTIVALHPNIYQSIIYICHKVRVNDARQLPCSPWNTTSSRRPLRVSGAVELALELRYIISSMTTSQSMRGDSSISSAWPPGLREDCINMGVLHATDGVVGNDTSGRGRPGCVTDRGFSGGGVGSRRTGGVGRGLTPVSAALDGGTGSRRMLGGTGSFRTTPGAAGCTGTLGSRRIIRRPNRRRMCGLRFNEQ</sequence>
<evidence type="ECO:0000313" key="3">
    <source>
        <dbReference type="Proteomes" id="UP001175227"/>
    </source>
</evidence>
<dbReference type="AlphaFoldDB" id="A0AA39PV99"/>
<organism evidence="2 3">
    <name type="scientific">Armillaria novae-zelandiae</name>
    <dbReference type="NCBI Taxonomy" id="153914"/>
    <lineage>
        <taxon>Eukaryota</taxon>
        <taxon>Fungi</taxon>
        <taxon>Dikarya</taxon>
        <taxon>Basidiomycota</taxon>
        <taxon>Agaricomycotina</taxon>
        <taxon>Agaricomycetes</taxon>
        <taxon>Agaricomycetidae</taxon>
        <taxon>Agaricales</taxon>
        <taxon>Marasmiineae</taxon>
        <taxon>Physalacriaceae</taxon>
        <taxon>Armillaria</taxon>
    </lineage>
</organism>
<name>A0AA39PV99_9AGAR</name>
<comment type="caution">
    <text evidence="2">The sequence shown here is derived from an EMBL/GenBank/DDBJ whole genome shotgun (WGS) entry which is preliminary data.</text>
</comment>
<evidence type="ECO:0000256" key="1">
    <source>
        <dbReference type="SAM" id="MobiDB-lite"/>
    </source>
</evidence>
<protein>
    <submittedName>
        <fullName evidence="2">Uncharacterized protein</fullName>
    </submittedName>
</protein>
<dbReference type="EMBL" id="JAUEPR010000001">
    <property type="protein sequence ID" value="KAK0490670.1"/>
    <property type="molecule type" value="Genomic_DNA"/>
</dbReference>
<dbReference type="Proteomes" id="UP001175227">
    <property type="component" value="Unassembled WGS sequence"/>
</dbReference>
<feature type="region of interest" description="Disordered" evidence="1">
    <location>
        <begin position="127"/>
        <end position="171"/>
    </location>
</feature>
<accession>A0AA39PV99</accession>